<sequence length="162" mass="17522">MSIQEGDRVAVEYVGRFEDGSVFGTSKYAVAAERGLDEAQDRDADDYGPLAFTVGDGDVIDGLDEAVRGMTVGESATVTVPPESAYGEVRSERIREYDRETFEGMVGEAPEVGLHVHAQNGLHGDVVAVREETVEVDFNHELAGQTLVFDVEVVDRRPSGSD</sequence>
<organism evidence="11 12">
    <name type="scientific">Halobellus litoreus</name>
    <dbReference type="NCBI Taxonomy" id="755310"/>
    <lineage>
        <taxon>Archaea</taxon>
        <taxon>Methanobacteriati</taxon>
        <taxon>Methanobacteriota</taxon>
        <taxon>Stenosarchaea group</taxon>
        <taxon>Halobacteria</taxon>
        <taxon>Halobacteriales</taxon>
        <taxon>Haloferacaceae</taxon>
        <taxon>Halobellus</taxon>
    </lineage>
</organism>
<dbReference type="AlphaFoldDB" id="A0ABD6DU64"/>
<dbReference type="SUPFAM" id="SSF54534">
    <property type="entry name" value="FKBP-like"/>
    <property type="match status" value="1"/>
</dbReference>
<dbReference type="EC" id="5.2.1.8" evidence="9"/>
<dbReference type="GO" id="GO:0005737">
    <property type="term" value="C:cytoplasm"/>
    <property type="evidence" value="ECO:0007669"/>
    <property type="project" value="UniProtKB-SubCell"/>
</dbReference>
<evidence type="ECO:0000256" key="4">
    <source>
        <dbReference type="ARBA" id="ARBA00022490"/>
    </source>
</evidence>
<evidence type="ECO:0000256" key="6">
    <source>
        <dbReference type="ARBA" id="ARBA00023186"/>
    </source>
</evidence>
<evidence type="ECO:0000256" key="1">
    <source>
        <dbReference type="ARBA" id="ARBA00000971"/>
    </source>
</evidence>
<dbReference type="GO" id="GO:0042026">
    <property type="term" value="P:protein refolding"/>
    <property type="evidence" value="ECO:0007669"/>
    <property type="project" value="UniProtKB-ARBA"/>
</dbReference>
<dbReference type="PANTHER" id="PTHR47861">
    <property type="entry name" value="FKBP-TYPE PEPTIDYL-PROLYL CIS-TRANS ISOMERASE SLYD"/>
    <property type="match status" value="1"/>
</dbReference>
<dbReference type="Pfam" id="PF00254">
    <property type="entry name" value="FKBP_C"/>
    <property type="match status" value="1"/>
</dbReference>
<gene>
    <name evidence="11" type="ORF">ACFSAS_08235</name>
</gene>
<keyword evidence="7 8" id="KW-0413">Isomerase</keyword>
<evidence type="ECO:0000256" key="8">
    <source>
        <dbReference type="PROSITE-ProRule" id="PRU00277"/>
    </source>
</evidence>
<evidence type="ECO:0000256" key="7">
    <source>
        <dbReference type="ARBA" id="ARBA00023235"/>
    </source>
</evidence>
<accession>A0ABD6DU64</accession>
<dbReference type="Proteomes" id="UP001597092">
    <property type="component" value="Unassembled WGS sequence"/>
</dbReference>
<feature type="domain" description="PPIase FKBP-type" evidence="10">
    <location>
        <begin position="6"/>
        <end position="88"/>
    </location>
</feature>
<keyword evidence="6" id="KW-0143">Chaperone</keyword>
<comment type="similarity">
    <text evidence="3 9">Belongs to the FKBP-type PPIase family.</text>
</comment>
<reference evidence="11 12" key="1">
    <citation type="journal article" date="2019" name="Int. J. Syst. Evol. Microbiol.">
        <title>The Global Catalogue of Microorganisms (GCM) 10K type strain sequencing project: providing services to taxonomists for standard genome sequencing and annotation.</title>
        <authorList>
            <consortium name="The Broad Institute Genomics Platform"/>
            <consortium name="The Broad Institute Genome Sequencing Center for Infectious Disease"/>
            <person name="Wu L."/>
            <person name="Ma J."/>
        </authorList>
    </citation>
    <scope>NUCLEOTIDE SEQUENCE [LARGE SCALE GENOMIC DNA]</scope>
    <source>
        <strain evidence="11 12">CGMCC 1.10387</strain>
    </source>
</reference>
<dbReference type="PANTHER" id="PTHR47861:SF3">
    <property type="entry name" value="FKBP-TYPE PEPTIDYL-PROLYL CIS-TRANS ISOMERASE SLYD"/>
    <property type="match status" value="1"/>
</dbReference>
<dbReference type="InterPro" id="IPR046357">
    <property type="entry name" value="PPIase_dom_sf"/>
</dbReference>
<dbReference type="InterPro" id="IPR001179">
    <property type="entry name" value="PPIase_FKBP_dom"/>
</dbReference>
<dbReference type="PROSITE" id="PS50059">
    <property type="entry name" value="FKBP_PPIASE"/>
    <property type="match status" value="1"/>
</dbReference>
<evidence type="ECO:0000256" key="5">
    <source>
        <dbReference type="ARBA" id="ARBA00023110"/>
    </source>
</evidence>
<keyword evidence="5 8" id="KW-0697">Rotamase</keyword>
<comment type="caution">
    <text evidence="11">The sequence shown here is derived from an EMBL/GenBank/DDBJ whole genome shotgun (WGS) entry which is preliminary data.</text>
</comment>
<name>A0ABD6DU64_9EURY</name>
<keyword evidence="12" id="KW-1185">Reference proteome</keyword>
<comment type="catalytic activity">
    <reaction evidence="1 8 9">
        <text>[protein]-peptidylproline (omega=180) = [protein]-peptidylproline (omega=0)</text>
        <dbReference type="Rhea" id="RHEA:16237"/>
        <dbReference type="Rhea" id="RHEA-COMP:10747"/>
        <dbReference type="Rhea" id="RHEA-COMP:10748"/>
        <dbReference type="ChEBI" id="CHEBI:83833"/>
        <dbReference type="ChEBI" id="CHEBI:83834"/>
        <dbReference type="EC" id="5.2.1.8"/>
    </reaction>
</comment>
<proteinExistence type="inferred from homology"/>
<evidence type="ECO:0000259" key="10">
    <source>
        <dbReference type="PROSITE" id="PS50059"/>
    </source>
</evidence>
<dbReference type="GO" id="GO:0003755">
    <property type="term" value="F:peptidyl-prolyl cis-trans isomerase activity"/>
    <property type="evidence" value="ECO:0007669"/>
    <property type="project" value="UniProtKB-UniRule"/>
</dbReference>
<evidence type="ECO:0000256" key="3">
    <source>
        <dbReference type="ARBA" id="ARBA00006577"/>
    </source>
</evidence>
<keyword evidence="4" id="KW-0963">Cytoplasm</keyword>
<dbReference type="EMBL" id="JBHUDP010000002">
    <property type="protein sequence ID" value="MFD1685598.1"/>
    <property type="molecule type" value="Genomic_DNA"/>
</dbReference>
<dbReference type="RefSeq" id="WP_256306364.1">
    <property type="nucleotide sequence ID" value="NZ_JANHAW010000001.1"/>
</dbReference>
<comment type="subcellular location">
    <subcellularLocation>
        <location evidence="2">Cytoplasm</location>
    </subcellularLocation>
</comment>
<evidence type="ECO:0000256" key="2">
    <source>
        <dbReference type="ARBA" id="ARBA00004496"/>
    </source>
</evidence>
<evidence type="ECO:0000256" key="9">
    <source>
        <dbReference type="RuleBase" id="RU003915"/>
    </source>
</evidence>
<evidence type="ECO:0000313" key="12">
    <source>
        <dbReference type="Proteomes" id="UP001597092"/>
    </source>
</evidence>
<evidence type="ECO:0000313" key="11">
    <source>
        <dbReference type="EMBL" id="MFD1685598.1"/>
    </source>
</evidence>
<dbReference type="Gene3D" id="3.10.50.40">
    <property type="match status" value="1"/>
</dbReference>
<protein>
    <recommendedName>
        <fullName evidence="9">Peptidyl-prolyl cis-trans isomerase</fullName>
        <ecNumber evidence="9">5.2.1.8</ecNumber>
    </recommendedName>
</protein>